<name>A0A0F9ADV5_9ZZZZ</name>
<dbReference type="AlphaFoldDB" id="A0A0F9ADV5"/>
<dbReference type="EMBL" id="LAZR01043221">
    <property type="protein sequence ID" value="KKL07605.1"/>
    <property type="molecule type" value="Genomic_DNA"/>
</dbReference>
<comment type="caution">
    <text evidence="1">The sequence shown here is derived from an EMBL/GenBank/DDBJ whole genome shotgun (WGS) entry which is preliminary data.</text>
</comment>
<sequence length="115" mass="13135">MVSPVLSQNVAELSKSDLLERANQFIFSTGLNDGASNLCKANMKYGLSQFHLIQEKYDDDMIISMTRSWEDTHKKYWYEGSPKSVVLISYSLSYIKPANYIQVEGVLENEKETTI</sequence>
<proteinExistence type="predicted"/>
<protein>
    <submittedName>
        <fullName evidence="1">Uncharacterized protein</fullName>
    </submittedName>
</protein>
<accession>A0A0F9ADV5</accession>
<evidence type="ECO:0000313" key="1">
    <source>
        <dbReference type="EMBL" id="KKL07605.1"/>
    </source>
</evidence>
<gene>
    <name evidence="1" type="ORF">LCGC14_2584350</name>
</gene>
<organism evidence="1">
    <name type="scientific">marine sediment metagenome</name>
    <dbReference type="NCBI Taxonomy" id="412755"/>
    <lineage>
        <taxon>unclassified sequences</taxon>
        <taxon>metagenomes</taxon>
        <taxon>ecological metagenomes</taxon>
    </lineage>
</organism>
<reference evidence="1" key="1">
    <citation type="journal article" date="2015" name="Nature">
        <title>Complex archaea that bridge the gap between prokaryotes and eukaryotes.</title>
        <authorList>
            <person name="Spang A."/>
            <person name="Saw J.H."/>
            <person name="Jorgensen S.L."/>
            <person name="Zaremba-Niedzwiedzka K."/>
            <person name="Martijn J."/>
            <person name="Lind A.E."/>
            <person name="van Eijk R."/>
            <person name="Schleper C."/>
            <person name="Guy L."/>
            <person name="Ettema T.J."/>
        </authorList>
    </citation>
    <scope>NUCLEOTIDE SEQUENCE</scope>
</reference>